<dbReference type="PROSITE" id="PS51257">
    <property type="entry name" value="PROKAR_LIPOPROTEIN"/>
    <property type="match status" value="1"/>
</dbReference>
<evidence type="ECO:0000256" key="1">
    <source>
        <dbReference type="SAM" id="MobiDB-lite"/>
    </source>
</evidence>
<dbReference type="Proteomes" id="UP000216433">
    <property type="component" value="Unassembled WGS sequence"/>
</dbReference>
<dbReference type="NCBIfam" id="TIGR03748">
    <property type="entry name" value="conj_PilL"/>
    <property type="match status" value="1"/>
</dbReference>
<proteinExistence type="predicted"/>
<gene>
    <name evidence="3" type="ORF">CEK00_03985</name>
</gene>
<dbReference type="AlphaFoldDB" id="A0A270NNK1"/>
<evidence type="ECO:0000313" key="3">
    <source>
        <dbReference type="EMBL" id="PAM73703.1"/>
    </source>
</evidence>
<dbReference type="EMBL" id="NJGC01000003">
    <property type="protein sequence ID" value="PAM73703.1"/>
    <property type="molecule type" value="Genomic_DNA"/>
</dbReference>
<organism evidence="3 4">
    <name type="scientific">Stenotrophomonas maltophilia</name>
    <name type="common">Pseudomonas maltophilia</name>
    <name type="synonym">Xanthomonas maltophilia</name>
    <dbReference type="NCBI Taxonomy" id="40324"/>
    <lineage>
        <taxon>Bacteria</taxon>
        <taxon>Pseudomonadati</taxon>
        <taxon>Pseudomonadota</taxon>
        <taxon>Gammaproteobacteria</taxon>
        <taxon>Lysobacterales</taxon>
        <taxon>Lysobacteraceae</taxon>
        <taxon>Stenotrophomonas</taxon>
        <taxon>Stenotrophomonas maltophilia group</taxon>
    </lineage>
</organism>
<dbReference type="RefSeq" id="WP_095377284.1">
    <property type="nucleotide sequence ID" value="NZ_NJGC01000003.1"/>
</dbReference>
<feature type="chain" id="PRO_5012312110" description="Integrating conjugative element protein pill, pfgi-1" evidence="2">
    <location>
        <begin position="35"/>
        <end position="194"/>
    </location>
</feature>
<protein>
    <recommendedName>
        <fullName evidence="5">Integrating conjugative element protein pill, pfgi-1</fullName>
    </recommendedName>
</protein>
<keyword evidence="2" id="KW-0732">Signal</keyword>
<name>A0A270NNK1_STEMA</name>
<sequence length="194" mass="21126">MRPSCQPFRIAGRSHLIRLPGLLLAAMASGCAMTNAVPPTPASKVTDIAPEALMEFVPVTRYGRYTLVELAPTAAQHDLLLQVVDVEVPGTLGATVGDALRHLVLRSGYRLCDEQSADLLALPLPAAHYRLGPILLRDALLTLAGPAWDLQVDDGERKVCFIRRLREARTPHEPKPPEINRSAEPPPLIREVSP</sequence>
<feature type="signal peptide" evidence="2">
    <location>
        <begin position="1"/>
        <end position="34"/>
    </location>
</feature>
<evidence type="ECO:0008006" key="5">
    <source>
        <dbReference type="Google" id="ProtNLM"/>
    </source>
</evidence>
<reference evidence="3 4" key="1">
    <citation type="submission" date="2017-06" db="EMBL/GenBank/DDBJ databases">
        <title>Genome sequencing and assembly of Stenotrophomonas maltophilia DF07.</title>
        <authorList>
            <person name="Iyer R."/>
        </authorList>
    </citation>
    <scope>NUCLEOTIDE SEQUENCE [LARGE SCALE GENOMIC DNA]</scope>
    <source>
        <strain evidence="3 4">DF07</strain>
    </source>
</reference>
<feature type="region of interest" description="Disordered" evidence="1">
    <location>
        <begin position="171"/>
        <end position="194"/>
    </location>
</feature>
<dbReference type="InterPro" id="IPR022260">
    <property type="entry name" value="Integr_conj_element_PilL"/>
</dbReference>
<evidence type="ECO:0000256" key="2">
    <source>
        <dbReference type="SAM" id="SignalP"/>
    </source>
</evidence>
<comment type="caution">
    <text evidence="3">The sequence shown here is derived from an EMBL/GenBank/DDBJ whole genome shotgun (WGS) entry which is preliminary data.</text>
</comment>
<accession>A0A270NNK1</accession>
<evidence type="ECO:0000313" key="4">
    <source>
        <dbReference type="Proteomes" id="UP000216433"/>
    </source>
</evidence>